<evidence type="ECO:0000256" key="2">
    <source>
        <dbReference type="SAM" id="Phobius"/>
    </source>
</evidence>
<dbReference type="PROSITE" id="PS51677">
    <property type="entry name" value="NODB"/>
    <property type="match status" value="1"/>
</dbReference>
<dbReference type="SUPFAM" id="SSF88713">
    <property type="entry name" value="Glycoside hydrolase/deacetylase"/>
    <property type="match status" value="1"/>
</dbReference>
<feature type="transmembrane region" description="Helical" evidence="2">
    <location>
        <begin position="12"/>
        <end position="36"/>
    </location>
</feature>
<dbReference type="CDD" id="cd10944">
    <property type="entry name" value="CE4_SmPgdA_like"/>
    <property type="match status" value="1"/>
</dbReference>
<name>A0A1H2TQJ4_9FIRM</name>
<proteinExistence type="predicted"/>
<dbReference type="PANTHER" id="PTHR10587:SF125">
    <property type="entry name" value="POLYSACCHARIDE DEACETYLASE YHEN-RELATED"/>
    <property type="match status" value="1"/>
</dbReference>
<evidence type="ECO:0000313" key="4">
    <source>
        <dbReference type="EMBL" id="SDW46082.1"/>
    </source>
</evidence>
<feature type="coiled-coil region" evidence="1">
    <location>
        <begin position="58"/>
        <end position="103"/>
    </location>
</feature>
<dbReference type="GO" id="GO:0005975">
    <property type="term" value="P:carbohydrate metabolic process"/>
    <property type="evidence" value="ECO:0007669"/>
    <property type="project" value="InterPro"/>
</dbReference>
<evidence type="ECO:0000313" key="5">
    <source>
        <dbReference type="Proteomes" id="UP000198828"/>
    </source>
</evidence>
<keyword evidence="2" id="KW-1133">Transmembrane helix</keyword>
<organism evidence="4 5">
    <name type="scientific">Tepidimicrobium xylanilyticum</name>
    <dbReference type="NCBI Taxonomy" id="1123352"/>
    <lineage>
        <taxon>Bacteria</taxon>
        <taxon>Bacillati</taxon>
        <taxon>Bacillota</taxon>
        <taxon>Tissierellia</taxon>
        <taxon>Tissierellales</taxon>
        <taxon>Tepidimicrobiaceae</taxon>
        <taxon>Tepidimicrobium</taxon>
    </lineage>
</organism>
<reference evidence="4 5" key="1">
    <citation type="submission" date="2016-10" db="EMBL/GenBank/DDBJ databases">
        <authorList>
            <person name="de Groot N.N."/>
        </authorList>
    </citation>
    <scope>NUCLEOTIDE SEQUENCE [LARGE SCALE GENOMIC DNA]</scope>
    <source>
        <strain evidence="4 5">DSM 23310</strain>
    </source>
</reference>
<dbReference type="InterPro" id="IPR050248">
    <property type="entry name" value="Polysacc_deacetylase_ArnD"/>
</dbReference>
<dbReference type="RefSeq" id="WP_093751050.1">
    <property type="nucleotide sequence ID" value="NZ_BSYN01000002.1"/>
</dbReference>
<keyword evidence="1" id="KW-0175">Coiled coil</keyword>
<dbReference type="Gene3D" id="3.20.20.370">
    <property type="entry name" value="Glycoside hydrolase/deacetylase"/>
    <property type="match status" value="1"/>
</dbReference>
<dbReference type="PANTHER" id="PTHR10587">
    <property type="entry name" value="GLYCOSYL TRANSFERASE-RELATED"/>
    <property type="match status" value="1"/>
</dbReference>
<dbReference type="InterPro" id="IPR011330">
    <property type="entry name" value="Glyco_hydro/deAcase_b/a-brl"/>
</dbReference>
<keyword evidence="2" id="KW-0472">Membrane</keyword>
<sequence>MKGNQQNNKKLAIIRFVIIFAIIFIMIFLGTSYIFYKELATDVVEADNFEESISLMSDKSAINLALQYERQIQEAERERIRELEELEKKRQEELETEDKKNVKRAYLTFDDGPSAKVTPQILDILEEYDVKATFFVVGTAVEKYPEILKRTYQDGHAIGNHTYSHRYGYIYRKPSNLLKEVEITDRLLKRVLGEEFDSKLFRFPGGSFGDKRAPFRKAIEEKGYIYYDWNSLNGDAEGYLFSKERLIQRFKNTFRGQKELIILMHDTDAKYTTPEALPYIIEYLQEQGYEFHTLK</sequence>
<dbReference type="EMBL" id="FNNG01000002">
    <property type="protein sequence ID" value="SDW46082.1"/>
    <property type="molecule type" value="Genomic_DNA"/>
</dbReference>
<evidence type="ECO:0000259" key="3">
    <source>
        <dbReference type="PROSITE" id="PS51677"/>
    </source>
</evidence>
<accession>A0A1H2TQJ4</accession>
<protein>
    <submittedName>
        <fullName evidence="4">Peptidoglycan/xylan/chitin deacetylase, PgdA/CDA1 family</fullName>
    </submittedName>
</protein>
<dbReference type="OrthoDB" id="258610at2"/>
<dbReference type="Pfam" id="PF01522">
    <property type="entry name" value="Polysacc_deac_1"/>
    <property type="match status" value="1"/>
</dbReference>
<dbReference type="AlphaFoldDB" id="A0A1H2TQJ4"/>
<feature type="domain" description="NodB homology" evidence="3">
    <location>
        <begin position="103"/>
        <end position="292"/>
    </location>
</feature>
<gene>
    <name evidence="4" type="ORF">SAMN05660923_00778</name>
</gene>
<dbReference type="Proteomes" id="UP000198828">
    <property type="component" value="Unassembled WGS sequence"/>
</dbReference>
<keyword evidence="5" id="KW-1185">Reference proteome</keyword>
<evidence type="ECO:0000256" key="1">
    <source>
        <dbReference type="SAM" id="Coils"/>
    </source>
</evidence>
<dbReference type="InterPro" id="IPR002509">
    <property type="entry name" value="NODB_dom"/>
</dbReference>
<keyword evidence="2" id="KW-0812">Transmembrane</keyword>
<dbReference type="GO" id="GO:0016810">
    <property type="term" value="F:hydrolase activity, acting on carbon-nitrogen (but not peptide) bonds"/>
    <property type="evidence" value="ECO:0007669"/>
    <property type="project" value="InterPro"/>
</dbReference>